<dbReference type="PANTHER" id="PTHR13774">
    <property type="entry name" value="PHENAZINE BIOSYNTHESIS PROTEIN"/>
    <property type="match status" value="1"/>
</dbReference>
<gene>
    <name evidence="3" type="ORF">GCM10017083_53700</name>
</gene>
<evidence type="ECO:0000256" key="2">
    <source>
        <dbReference type="PIRSR" id="PIRSR016184-1"/>
    </source>
</evidence>
<comment type="similarity">
    <text evidence="1">Belongs to the PhzF family.</text>
</comment>
<dbReference type="GO" id="GO:0016853">
    <property type="term" value="F:isomerase activity"/>
    <property type="evidence" value="ECO:0007669"/>
    <property type="project" value="TreeGrafter"/>
</dbReference>
<dbReference type="SUPFAM" id="SSF54506">
    <property type="entry name" value="Diaminopimelate epimerase-like"/>
    <property type="match status" value="1"/>
</dbReference>
<dbReference type="Gene3D" id="3.10.310.10">
    <property type="entry name" value="Diaminopimelate Epimerase, Chain A, domain 1"/>
    <property type="match status" value="2"/>
</dbReference>
<dbReference type="EMBL" id="BMZS01000016">
    <property type="protein sequence ID" value="GHD63440.1"/>
    <property type="molecule type" value="Genomic_DNA"/>
</dbReference>
<keyword evidence="4" id="KW-1185">Reference proteome</keyword>
<sequence length="306" mass="31874">MTLTYETVDVFTDTAFGGNPLAVVFGAEGLSTEAMQRIAREFNYSETTFVLPPADPANTARVRIFSGKREMPFAGHPNVGTATVLAWRGEAFGRKLGDRLVFEEIAGPVPMAVRSEGGRPVGAMLTAPAAFSTGVEASVEEVAACIGVSPAEIRTDAHRPIVASGGLPFLVAELADRAALERSSPDTGAFGSAPTVVPHGAILCYVRTGGPNTGGVDEVDIRARMFAPIRNVAEDPATGSANVALMGLLASLRAAPGTLVRRIAQGVEMGRPSLLEGEADWADGKVTAIRIGGRCAPVMRGQLLAF</sequence>
<name>A0A918XYR8_9PROT</name>
<organism evidence="3 4">
    <name type="scientific">Thalassobaculum fulvum</name>
    <dbReference type="NCBI Taxonomy" id="1633335"/>
    <lineage>
        <taxon>Bacteria</taxon>
        <taxon>Pseudomonadati</taxon>
        <taxon>Pseudomonadota</taxon>
        <taxon>Alphaproteobacteria</taxon>
        <taxon>Rhodospirillales</taxon>
        <taxon>Thalassobaculaceae</taxon>
        <taxon>Thalassobaculum</taxon>
    </lineage>
</organism>
<feature type="active site" evidence="2">
    <location>
        <position position="46"/>
    </location>
</feature>
<dbReference type="Proteomes" id="UP000630353">
    <property type="component" value="Unassembled WGS sequence"/>
</dbReference>
<accession>A0A918XYR8</accession>
<proteinExistence type="inferred from homology"/>
<evidence type="ECO:0000313" key="3">
    <source>
        <dbReference type="EMBL" id="GHD63440.1"/>
    </source>
</evidence>
<evidence type="ECO:0008006" key="5">
    <source>
        <dbReference type="Google" id="ProtNLM"/>
    </source>
</evidence>
<dbReference type="PIRSF" id="PIRSF016184">
    <property type="entry name" value="PhzC_PhzF"/>
    <property type="match status" value="1"/>
</dbReference>
<evidence type="ECO:0000313" key="4">
    <source>
        <dbReference type="Proteomes" id="UP000630353"/>
    </source>
</evidence>
<protein>
    <recommendedName>
        <fullName evidence="5">Trans-2,3-dihydro-3-hydroxyanthranilate isomerase</fullName>
    </recommendedName>
</protein>
<dbReference type="NCBIfam" id="TIGR00654">
    <property type="entry name" value="PhzF_family"/>
    <property type="match status" value="1"/>
</dbReference>
<dbReference type="PANTHER" id="PTHR13774:SF32">
    <property type="entry name" value="ANTISENSE-ENHANCING SEQUENCE 1"/>
    <property type="match status" value="1"/>
</dbReference>
<comment type="caution">
    <text evidence="3">The sequence shown here is derived from an EMBL/GenBank/DDBJ whole genome shotgun (WGS) entry which is preliminary data.</text>
</comment>
<dbReference type="InterPro" id="IPR003719">
    <property type="entry name" value="Phenazine_PhzF-like"/>
</dbReference>
<reference evidence="3" key="1">
    <citation type="journal article" date="2014" name="Int. J. Syst. Evol. Microbiol.">
        <title>Complete genome sequence of Corynebacterium casei LMG S-19264T (=DSM 44701T), isolated from a smear-ripened cheese.</title>
        <authorList>
            <consortium name="US DOE Joint Genome Institute (JGI-PGF)"/>
            <person name="Walter F."/>
            <person name="Albersmeier A."/>
            <person name="Kalinowski J."/>
            <person name="Ruckert C."/>
        </authorList>
    </citation>
    <scope>NUCLEOTIDE SEQUENCE</scope>
    <source>
        <strain evidence="3">KCTC 42651</strain>
    </source>
</reference>
<evidence type="ECO:0000256" key="1">
    <source>
        <dbReference type="ARBA" id="ARBA00008270"/>
    </source>
</evidence>
<dbReference type="GO" id="GO:0005737">
    <property type="term" value="C:cytoplasm"/>
    <property type="evidence" value="ECO:0007669"/>
    <property type="project" value="TreeGrafter"/>
</dbReference>
<reference evidence="3" key="2">
    <citation type="submission" date="2020-09" db="EMBL/GenBank/DDBJ databases">
        <authorList>
            <person name="Sun Q."/>
            <person name="Kim S."/>
        </authorList>
    </citation>
    <scope>NUCLEOTIDE SEQUENCE</scope>
    <source>
        <strain evidence="3">KCTC 42651</strain>
    </source>
</reference>
<dbReference type="RefSeq" id="WP_189995575.1">
    <property type="nucleotide sequence ID" value="NZ_BMZS01000016.1"/>
</dbReference>
<dbReference type="AlphaFoldDB" id="A0A918XYR8"/>
<dbReference type="Pfam" id="PF02567">
    <property type="entry name" value="PhzC-PhzF"/>
    <property type="match status" value="1"/>
</dbReference>